<comment type="caution">
    <text evidence="9">The sequence shown here is derived from an EMBL/GenBank/DDBJ whole genome shotgun (WGS) entry which is preliminary data.</text>
</comment>
<evidence type="ECO:0000256" key="3">
    <source>
        <dbReference type="ARBA" id="ARBA00022692"/>
    </source>
</evidence>
<name>A0A7W3PJ78_9MICO</name>
<dbReference type="Gene3D" id="1.20.1250.20">
    <property type="entry name" value="MFS general substrate transporter like domains"/>
    <property type="match status" value="1"/>
</dbReference>
<dbReference type="OrthoDB" id="4528313at2"/>
<reference evidence="8 10" key="1">
    <citation type="submission" date="2019-07" db="EMBL/GenBank/DDBJ databases">
        <title>Whole genome shotgun sequence of Frigoribacterium faeni NBRC 103066.</title>
        <authorList>
            <person name="Hosoyama A."/>
            <person name="Uohara A."/>
            <person name="Ohji S."/>
            <person name="Ichikawa N."/>
        </authorList>
    </citation>
    <scope>NUCLEOTIDE SEQUENCE [LARGE SCALE GENOMIC DNA]</scope>
    <source>
        <strain evidence="8 10">NBRC 103066</strain>
    </source>
</reference>
<feature type="transmembrane region" description="Helical" evidence="6">
    <location>
        <begin position="312"/>
        <end position="332"/>
    </location>
</feature>
<dbReference type="CDD" id="cd06173">
    <property type="entry name" value="MFS_MefA_like"/>
    <property type="match status" value="1"/>
</dbReference>
<feature type="transmembrane region" description="Helical" evidence="6">
    <location>
        <begin position="284"/>
        <end position="305"/>
    </location>
</feature>
<reference evidence="9 11" key="2">
    <citation type="submission" date="2020-07" db="EMBL/GenBank/DDBJ databases">
        <title>Sequencing the genomes of 1000 actinobacteria strains.</title>
        <authorList>
            <person name="Klenk H.-P."/>
        </authorList>
    </citation>
    <scope>NUCLEOTIDE SEQUENCE [LARGE SCALE GENOMIC DNA]</scope>
    <source>
        <strain evidence="9 11">DSM 10309</strain>
    </source>
</reference>
<protein>
    <submittedName>
        <fullName evidence="9">MFS family permease</fullName>
    </submittedName>
    <submittedName>
        <fullName evidence="8">MFS transporter</fullName>
    </submittedName>
</protein>
<sequence length="438" mass="43664">MTDDRGGASSVPRRSHDRRGPLAHRPFRWLLAARTTSILGNAVAPIALAFAVLDLTGSAADLGLVVAARSVANVAVLLFGGVIADRLPRDVVLVGTSAAAAATQGVVAALVISGTATIPSLVVMSVLNGAVAAVSLPAAAALVPETVPVDLLRPANALLRLSVNGGSVVGASAGAGIVALVGPGWGLAVDAAGFALAGALFARLRLPRASGTESGAGSGSGADSGAARAGGTSVVADLREGWQEFTRRSWVWIVVAQFAVLNAAFVGATTVLGPVVADESFGRAGWGLVVAAQTVGLAIGAVIALRWRPRRGLAIGVGLMALTAVPVVTLGLAPVLPALIAAFALGGVALEIFAISWDQSLQSRIPREALARVYSYDMVGSFVAIPLGEVLVGPAAHAFGTGTTLLTCAAIIVVATAAALSTASVRRVSSHTGGPPAR</sequence>
<dbReference type="PANTHER" id="PTHR23513:SF11">
    <property type="entry name" value="STAPHYLOFERRIN A TRANSPORTER"/>
    <property type="match status" value="1"/>
</dbReference>
<dbReference type="PANTHER" id="PTHR23513">
    <property type="entry name" value="INTEGRAL MEMBRANE EFFLUX PROTEIN-RELATED"/>
    <property type="match status" value="1"/>
</dbReference>
<feature type="transmembrane region" description="Helical" evidence="6">
    <location>
        <begin position="249"/>
        <end position="272"/>
    </location>
</feature>
<keyword evidence="10" id="KW-1185">Reference proteome</keyword>
<feature type="transmembrane region" description="Helical" evidence="6">
    <location>
        <begin position="338"/>
        <end position="357"/>
    </location>
</feature>
<accession>A0A7W3PJ78</accession>
<feature type="transmembrane region" description="Helical" evidence="6">
    <location>
        <begin position="185"/>
        <end position="204"/>
    </location>
</feature>
<dbReference type="GO" id="GO:0022857">
    <property type="term" value="F:transmembrane transporter activity"/>
    <property type="evidence" value="ECO:0007669"/>
    <property type="project" value="InterPro"/>
</dbReference>
<dbReference type="SUPFAM" id="SSF103473">
    <property type="entry name" value="MFS general substrate transporter"/>
    <property type="match status" value="1"/>
</dbReference>
<keyword evidence="4 6" id="KW-1133">Transmembrane helix</keyword>
<evidence type="ECO:0000313" key="11">
    <source>
        <dbReference type="Proteomes" id="UP000522688"/>
    </source>
</evidence>
<dbReference type="EMBL" id="BJUV01000033">
    <property type="protein sequence ID" value="GEK84319.1"/>
    <property type="molecule type" value="Genomic_DNA"/>
</dbReference>
<dbReference type="GO" id="GO:0005886">
    <property type="term" value="C:plasma membrane"/>
    <property type="evidence" value="ECO:0007669"/>
    <property type="project" value="UniProtKB-SubCell"/>
</dbReference>
<evidence type="ECO:0000259" key="7">
    <source>
        <dbReference type="PROSITE" id="PS50850"/>
    </source>
</evidence>
<evidence type="ECO:0000313" key="10">
    <source>
        <dbReference type="Proteomes" id="UP000321154"/>
    </source>
</evidence>
<dbReference type="Proteomes" id="UP000522688">
    <property type="component" value="Unassembled WGS sequence"/>
</dbReference>
<evidence type="ECO:0000256" key="4">
    <source>
        <dbReference type="ARBA" id="ARBA00022989"/>
    </source>
</evidence>
<keyword evidence="3 6" id="KW-0812">Transmembrane</keyword>
<dbReference type="InterPro" id="IPR011701">
    <property type="entry name" value="MFS"/>
</dbReference>
<feature type="transmembrane region" description="Helical" evidence="6">
    <location>
        <begin position="369"/>
        <end position="387"/>
    </location>
</feature>
<evidence type="ECO:0000256" key="6">
    <source>
        <dbReference type="SAM" id="Phobius"/>
    </source>
</evidence>
<feature type="domain" description="Major facilitator superfamily (MFS) profile" evidence="7">
    <location>
        <begin position="21"/>
        <end position="427"/>
    </location>
</feature>
<feature type="transmembrane region" description="Helical" evidence="6">
    <location>
        <begin position="64"/>
        <end position="84"/>
    </location>
</feature>
<evidence type="ECO:0000256" key="1">
    <source>
        <dbReference type="ARBA" id="ARBA00004651"/>
    </source>
</evidence>
<proteinExistence type="predicted"/>
<evidence type="ECO:0000256" key="5">
    <source>
        <dbReference type="ARBA" id="ARBA00023136"/>
    </source>
</evidence>
<dbReference type="InterPro" id="IPR020846">
    <property type="entry name" value="MFS_dom"/>
</dbReference>
<dbReference type="Pfam" id="PF07690">
    <property type="entry name" value="MFS_1"/>
    <property type="match status" value="1"/>
</dbReference>
<dbReference type="EMBL" id="JACGWW010000002">
    <property type="protein sequence ID" value="MBA8813778.1"/>
    <property type="molecule type" value="Genomic_DNA"/>
</dbReference>
<feature type="transmembrane region" description="Helical" evidence="6">
    <location>
        <begin position="29"/>
        <end position="52"/>
    </location>
</feature>
<dbReference type="PROSITE" id="PS50850">
    <property type="entry name" value="MFS"/>
    <property type="match status" value="1"/>
</dbReference>
<organism evidence="9 11">
    <name type="scientific">Frigoribacterium faeni</name>
    <dbReference type="NCBI Taxonomy" id="145483"/>
    <lineage>
        <taxon>Bacteria</taxon>
        <taxon>Bacillati</taxon>
        <taxon>Actinomycetota</taxon>
        <taxon>Actinomycetes</taxon>
        <taxon>Micrococcales</taxon>
        <taxon>Microbacteriaceae</taxon>
        <taxon>Frigoribacterium</taxon>
    </lineage>
</organism>
<keyword evidence="2" id="KW-1003">Cell membrane</keyword>
<dbReference type="RefSeq" id="WP_146856647.1">
    <property type="nucleotide sequence ID" value="NZ_BAAAHR010000003.1"/>
</dbReference>
<feature type="transmembrane region" description="Helical" evidence="6">
    <location>
        <begin position="118"/>
        <end position="143"/>
    </location>
</feature>
<feature type="transmembrane region" description="Helical" evidence="6">
    <location>
        <begin position="155"/>
        <end position="179"/>
    </location>
</feature>
<gene>
    <name evidence="9" type="ORF">FB463_002027</name>
    <name evidence="8" type="ORF">FFA01_26280</name>
</gene>
<evidence type="ECO:0000256" key="2">
    <source>
        <dbReference type="ARBA" id="ARBA00022475"/>
    </source>
</evidence>
<feature type="transmembrane region" description="Helical" evidence="6">
    <location>
        <begin position="399"/>
        <end position="420"/>
    </location>
</feature>
<dbReference type="Proteomes" id="UP000321154">
    <property type="component" value="Unassembled WGS sequence"/>
</dbReference>
<comment type="subcellular location">
    <subcellularLocation>
        <location evidence="1">Cell membrane</location>
        <topology evidence="1">Multi-pass membrane protein</topology>
    </subcellularLocation>
</comment>
<feature type="transmembrane region" description="Helical" evidence="6">
    <location>
        <begin position="91"/>
        <end position="112"/>
    </location>
</feature>
<dbReference type="InterPro" id="IPR036259">
    <property type="entry name" value="MFS_trans_sf"/>
</dbReference>
<evidence type="ECO:0000313" key="9">
    <source>
        <dbReference type="EMBL" id="MBA8813778.1"/>
    </source>
</evidence>
<keyword evidence="5 6" id="KW-0472">Membrane</keyword>
<evidence type="ECO:0000313" key="8">
    <source>
        <dbReference type="EMBL" id="GEK84319.1"/>
    </source>
</evidence>
<dbReference type="AlphaFoldDB" id="A0A7W3PJ78"/>